<evidence type="ECO:0000259" key="3">
    <source>
        <dbReference type="Pfam" id="PF00501"/>
    </source>
</evidence>
<name>A0A143QHQ8_RHOFA</name>
<proteinExistence type="inferred from homology"/>
<dbReference type="EC" id="6.2.1.3" evidence="5"/>
<keyword evidence="6" id="KW-1185">Reference proteome</keyword>
<dbReference type="InterPro" id="IPR042099">
    <property type="entry name" value="ANL_N_sf"/>
</dbReference>
<sequence>MLPILDASSPVLQAMYRRIDNDPDGACLSDDSTRLSNAEFGLEVDSVAAELVDAGVGAGDVVAVLLPNRIDIITTMFAAWVLGATLTPVNPALTDDEVRYQLEDSTARVLVGSERACTLGRAQGISFIDVDSRDRRPRTSQIDGTHRGAGPADSSAPALIVYTSGTTGRPKGCVLTHRNVDRMSAAIVTACELTDVDTSLLVLPLFHCNGLVVGSVAPLRAGGRVHIAPRFSPDTFWDNVETVRPTYFSAVPTMYSLLADRGSTDRDISSLRFVICGAAPMPAGLIASFESIFGVPVVEGYGLSECTVAATINPPNGIRKPGTVGIALPGVEIAIDTSDGPSTMPGRTGEVLVSGETVMQGYLGLPDVTAKTIREGWLHTGDIGVLDEDGYLVLVDRLKDMIIRGGENIAPSEIEHVLQSHPDVLEVAVVGEAHPVYGEVPVAHVVARAGRSISVDELDAHCARSLAKFKRPTRTVVHDALPKNSVGKIVKKELGA</sequence>
<dbReference type="PATRIC" id="fig|1653479.3.peg.1275"/>
<dbReference type="PANTHER" id="PTHR43201">
    <property type="entry name" value="ACYL-COA SYNTHETASE"/>
    <property type="match status" value="1"/>
</dbReference>
<evidence type="ECO:0000259" key="4">
    <source>
        <dbReference type="Pfam" id="PF13193"/>
    </source>
</evidence>
<dbReference type="GO" id="GO:0031956">
    <property type="term" value="F:medium-chain fatty acid-CoA ligase activity"/>
    <property type="evidence" value="ECO:0007669"/>
    <property type="project" value="TreeGrafter"/>
</dbReference>
<dbReference type="InterPro" id="IPR025110">
    <property type="entry name" value="AMP-bd_C"/>
</dbReference>
<dbReference type="EMBL" id="CP015220">
    <property type="protein sequence ID" value="AMY22570.1"/>
    <property type="molecule type" value="Genomic_DNA"/>
</dbReference>
<dbReference type="InterPro" id="IPR045851">
    <property type="entry name" value="AMP-bd_C_sf"/>
</dbReference>
<dbReference type="InterPro" id="IPR020845">
    <property type="entry name" value="AMP-binding_CS"/>
</dbReference>
<dbReference type="PANTHER" id="PTHR43201:SF5">
    <property type="entry name" value="MEDIUM-CHAIN ACYL-COA LIGASE ACSF2, MITOCHONDRIAL"/>
    <property type="match status" value="1"/>
</dbReference>
<dbReference type="InterPro" id="IPR000873">
    <property type="entry name" value="AMP-dep_synth/lig_dom"/>
</dbReference>
<dbReference type="SUPFAM" id="SSF56801">
    <property type="entry name" value="Acetyl-CoA synthetase-like"/>
    <property type="match status" value="1"/>
</dbReference>
<keyword evidence="2 5" id="KW-0436">Ligase</keyword>
<evidence type="ECO:0000313" key="6">
    <source>
        <dbReference type="Proteomes" id="UP000076038"/>
    </source>
</evidence>
<dbReference type="GO" id="GO:0004467">
    <property type="term" value="F:long-chain fatty acid-CoA ligase activity"/>
    <property type="evidence" value="ECO:0007669"/>
    <property type="project" value="UniProtKB-EC"/>
</dbReference>
<dbReference type="Gene3D" id="3.30.300.30">
    <property type="match status" value="1"/>
</dbReference>
<dbReference type="Gene3D" id="3.40.50.12780">
    <property type="entry name" value="N-terminal domain of ligase-like"/>
    <property type="match status" value="1"/>
</dbReference>
<protein>
    <submittedName>
        <fullName evidence="5">Long-chain-fatty-acid--CoA ligase</fullName>
        <ecNumber evidence="5">6.2.1.3</ecNumber>
    </submittedName>
</protein>
<organism evidence="5 6">
    <name type="scientific">Rhodococcoides fascians</name>
    <name type="common">Rhodococcus fascians</name>
    <dbReference type="NCBI Taxonomy" id="1828"/>
    <lineage>
        <taxon>Bacteria</taxon>
        <taxon>Bacillati</taxon>
        <taxon>Actinomycetota</taxon>
        <taxon>Actinomycetes</taxon>
        <taxon>Mycobacteriales</taxon>
        <taxon>Nocardiaceae</taxon>
        <taxon>Rhodococcoides</taxon>
    </lineage>
</organism>
<gene>
    <name evidence="5" type="primary">lcfB_4</name>
    <name evidence="5" type="ORF">A3Q41_01259</name>
</gene>
<dbReference type="Pfam" id="PF00501">
    <property type="entry name" value="AMP-binding"/>
    <property type="match status" value="1"/>
</dbReference>
<feature type="domain" description="AMP-binding enzyme C-terminal" evidence="4">
    <location>
        <begin position="413"/>
        <end position="488"/>
    </location>
</feature>
<dbReference type="RefSeq" id="WP_080966292.1">
    <property type="nucleotide sequence ID" value="NZ_CP015220.1"/>
</dbReference>
<reference evidence="6" key="2">
    <citation type="submission" date="2016-04" db="EMBL/GenBank/DDBJ databases">
        <title>Complete Genome and Plasmid Sequences for Rhodococcus fascians D188 and Draft Sequences for Rhodococcus spp. Isolates PBTS 1 and PBTS 2.</title>
        <authorList>
            <person name="Stamer R."/>
            <person name="Vereecke D."/>
            <person name="Zhang Y."/>
            <person name="Schilkey F."/>
            <person name="Devitt N."/>
            <person name="Randall J."/>
        </authorList>
    </citation>
    <scope>NUCLEOTIDE SEQUENCE [LARGE SCALE GENOMIC DNA]</scope>
    <source>
        <strain evidence="6">PBTS2</strain>
    </source>
</reference>
<dbReference type="OrthoDB" id="9803968at2"/>
<evidence type="ECO:0000256" key="1">
    <source>
        <dbReference type="ARBA" id="ARBA00006432"/>
    </source>
</evidence>
<dbReference type="KEGG" id="rhs:A3Q41_01259"/>
<feature type="domain" description="AMP-dependent synthetase/ligase" evidence="3">
    <location>
        <begin position="18"/>
        <end position="363"/>
    </location>
</feature>
<reference evidence="5 6" key="1">
    <citation type="journal article" date="2016" name="Genome Announc.">
        <title>Complete Genome and Plasmid Sequences for Rhodococcus fascians D188 and Draft Sequences for Rhodococcus Isolates PBTS 1 and PBTS 2.</title>
        <authorList>
            <person name="Stamler R.A."/>
            <person name="Vereecke D."/>
            <person name="Zhang Y."/>
            <person name="Schilkey F."/>
            <person name="Devitt N."/>
            <person name="Randall J.J."/>
        </authorList>
    </citation>
    <scope>NUCLEOTIDE SEQUENCE [LARGE SCALE GENOMIC DNA]</scope>
    <source>
        <strain evidence="5 6">PBTS2</strain>
    </source>
</reference>
<evidence type="ECO:0000256" key="2">
    <source>
        <dbReference type="ARBA" id="ARBA00022598"/>
    </source>
</evidence>
<dbReference type="Proteomes" id="UP000076038">
    <property type="component" value="Chromosome"/>
</dbReference>
<comment type="similarity">
    <text evidence="1">Belongs to the ATP-dependent AMP-binding enzyme family.</text>
</comment>
<dbReference type="PROSITE" id="PS00455">
    <property type="entry name" value="AMP_BINDING"/>
    <property type="match status" value="1"/>
</dbReference>
<dbReference type="AlphaFoldDB" id="A0A143QHQ8"/>
<accession>A0A143QHQ8</accession>
<evidence type="ECO:0000313" key="5">
    <source>
        <dbReference type="EMBL" id="AMY22570.1"/>
    </source>
</evidence>
<dbReference type="Pfam" id="PF13193">
    <property type="entry name" value="AMP-binding_C"/>
    <property type="match status" value="1"/>
</dbReference>